<evidence type="ECO:0000313" key="4">
    <source>
        <dbReference type="EMBL" id="KHM99003.1"/>
    </source>
</evidence>
<dbReference type="GO" id="GO:0046872">
    <property type="term" value="F:metal ion binding"/>
    <property type="evidence" value="ECO:0007669"/>
    <property type="project" value="UniProtKB-KW"/>
</dbReference>
<gene>
    <name evidence="4" type="ORF">glysoja_024303</name>
</gene>
<evidence type="ECO:0000259" key="3">
    <source>
        <dbReference type="Pfam" id="PF14226"/>
    </source>
</evidence>
<dbReference type="EMBL" id="KN672145">
    <property type="protein sequence ID" value="KHM99003.1"/>
    <property type="molecule type" value="Genomic_DNA"/>
</dbReference>
<dbReference type="Proteomes" id="UP000053555">
    <property type="component" value="Unassembled WGS sequence"/>
</dbReference>
<name>A0A0B2NUP3_GLYSO</name>
<sequence length="93" mass="10708">MRQKNPVAPVAVAGVDVPKEKIEAAERKFFGQRKEEKSKVRRDNDGVQVMGYYDSDHTKNVRDWKEVFDYTVEEPTLMLASLGPNDDHKELTQ</sequence>
<keyword evidence="2" id="KW-0408">Iron</keyword>
<accession>A0A0B2NUP3</accession>
<evidence type="ECO:0000256" key="1">
    <source>
        <dbReference type="ARBA" id="ARBA00022723"/>
    </source>
</evidence>
<dbReference type="Pfam" id="PF14226">
    <property type="entry name" value="DIOX_N"/>
    <property type="match status" value="1"/>
</dbReference>
<organism evidence="4">
    <name type="scientific">Glycine soja</name>
    <name type="common">Wild soybean</name>
    <dbReference type="NCBI Taxonomy" id="3848"/>
    <lineage>
        <taxon>Eukaryota</taxon>
        <taxon>Viridiplantae</taxon>
        <taxon>Streptophyta</taxon>
        <taxon>Embryophyta</taxon>
        <taxon>Tracheophyta</taxon>
        <taxon>Spermatophyta</taxon>
        <taxon>Magnoliopsida</taxon>
        <taxon>eudicotyledons</taxon>
        <taxon>Gunneridae</taxon>
        <taxon>Pentapetalae</taxon>
        <taxon>rosids</taxon>
        <taxon>fabids</taxon>
        <taxon>Fabales</taxon>
        <taxon>Fabaceae</taxon>
        <taxon>Papilionoideae</taxon>
        <taxon>50 kb inversion clade</taxon>
        <taxon>NPAAA clade</taxon>
        <taxon>indigoferoid/millettioid clade</taxon>
        <taxon>Phaseoleae</taxon>
        <taxon>Glycine</taxon>
        <taxon>Glycine subgen. Soja</taxon>
    </lineage>
</organism>
<dbReference type="SUPFAM" id="SSF51197">
    <property type="entry name" value="Clavaminate synthase-like"/>
    <property type="match status" value="1"/>
</dbReference>
<feature type="domain" description="Non-haem dioxygenase N-terminal" evidence="3">
    <location>
        <begin position="20"/>
        <end position="76"/>
    </location>
</feature>
<protein>
    <recommendedName>
        <fullName evidence="3">Non-haem dioxygenase N-terminal domain-containing protein</fullName>
    </recommendedName>
</protein>
<proteinExistence type="predicted"/>
<dbReference type="AlphaFoldDB" id="A0A0B2NUP3"/>
<evidence type="ECO:0000256" key="2">
    <source>
        <dbReference type="ARBA" id="ARBA00023004"/>
    </source>
</evidence>
<dbReference type="InterPro" id="IPR027443">
    <property type="entry name" value="IPNS-like_sf"/>
</dbReference>
<reference evidence="4" key="1">
    <citation type="submission" date="2014-07" db="EMBL/GenBank/DDBJ databases">
        <title>Identification of a novel salt tolerance gene in wild soybean by whole-genome sequencing.</title>
        <authorList>
            <person name="Lam H.-M."/>
            <person name="Qi X."/>
            <person name="Li M.-W."/>
            <person name="Liu X."/>
            <person name="Xie M."/>
            <person name="Ni M."/>
            <person name="Xu X."/>
        </authorList>
    </citation>
    <scope>NUCLEOTIDE SEQUENCE [LARGE SCALE GENOMIC DNA]</scope>
    <source>
        <tissue evidence="4">Root</tissue>
    </source>
</reference>
<dbReference type="Gene3D" id="2.60.120.330">
    <property type="entry name" value="B-lactam Antibiotic, Isopenicillin N Synthase, Chain"/>
    <property type="match status" value="1"/>
</dbReference>
<dbReference type="InterPro" id="IPR026992">
    <property type="entry name" value="DIOX_N"/>
</dbReference>
<keyword evidence="1" id="KW-0479">Metal-binding</keyword>